<dbReference type="PANTHER" id="PTHR42109:SF3">
    <property type="entry name" value="INTEGRAL MEMBRANE PROTEIN (AFU_ORTHOLOGUE AFUA_5G00100)"/>
    <property type="match status" value="1"/>
</dbReference>
<feature type="transmembrane region" description="Helical" evidence="1">
    <location>
        <begin position="134"/>
        <end position="158"/>
    </location>
</feature>
<dbReference type="EMBL" id="JBFXLU010000293">
    <property type="protein sequence ID" value="KAL2830984.1"/>
    <property type="molecule type" value="Genomic_DNA"/>
</dbReference>
<evidence type="ECO:0000259" key="2">
    <source>
        <dbReference type="Pfam" id="PF24800"/>
    </source>
</evidence>
<accession>A0ABR4IUN8</accession>
<evidence type="ECO:0000313" key="3">
    <source>
        <dbReference type="EMBL" id="KAL2830984.1"/>
    </source>
</evidence>
<name>A0ABR4IUN8_9EURO</name>
<organism evidence="3 4">
    <name type="scientific">Aspergillus pseudoustus</name>
    <dbReference type="NCBI Taxonomy" id="1810923"/>
    <lineage>
        <taxon>Eukaryota</taxon>
        <taxon>Fungi</taxon>
        <taxon>Dikarya</taxon>
        <taxon>Ascomycota</taxon>
        <taxon>Pezizomycotina</taxon>
        <taxon>Eurotiomycetes</taxon>
        <taxon>Eurotiomycetidae</taxon>
        <taxon>Eurotiales</taxon>
        <taxon>Aspergillaceae</taxon>
        <taxon>Aspergillus</taxon>
        <taxon>Aspergillus subgen. Nidulantes</taxon>
    </lineage>
</organism>
<feature type="transmembrane region" description="Helical" evidence="1">
    <location>
        <begin position="179"/>
        <end position="200"/>
    </location>
</feature>
<comment type="caution">
    <text evidence="3">The sequence shown here is derived from an EMBL/GenBank/DDBJ whole genome shotgun (WGS) entry which is preliminary data.</text>
</comment>
<feature type="transmembrane region" description="Helical" evidence="1">
    <location>
        <begin position="58"/>
        <end position="80"/>
    </location>
</feature>
<dbReference type="Proteomes" id="UP001610446">
    <property type="component" value="Unassembled WGS sequence"/>
</dbReference>
<feature type="transmembrane region" description="Helical" evidence="1">
    <location>
        <begin position="6"/>
        <end position="24"/>
    </location>
</feature>
<keyword evidence="1" id="KW-0472">Membrane</keyword>
<keyword evidence="1" id="KW-0812">Transmembrane</keyword>
<dbReference type="PANTHER" id="PTHR42109">
    <property type="entry name" value="UNPLACED GENOMIC SCAFFOLD UM_SCAF_CONTIG_1.265, WHOLE GENOME SHOTGUN SEQUENCE"/>
    <property type="match status" value="1"/>
</dbReference>
<feature type="transmembrane region" description="Helical" evidence="1">
    <location>
        <begin position="220"/>
        <end position="239"/>
    </location>
</feature>
<keyword evidence="4" id="KW-1185">Reference proteome</keyword>
<dbReference type="Pfam" id="PF24800">
    <property type="entry name" value="DUF7702"/>
    <property type="match status" value="1"/>
</dbReference>
<gene>
    <name evidence="3" type="ORF">BJY01DRAFT_260682</name>
</gene>
<dbReference type="InterPro" id="IPR056119">
    <property type="entry name" value="DUF7702"/>
</dbReference>
<feature type="transmembrane region" description="Helical" evidence="1">
    <location>
        <begin position="92"/>
        <end position="114"/>
    </location>
</feature>
<feature type="domain" description="DUF7702" evidence="2">
    <location>
        <begin position="2"/>
        <end position="242"/>
    </location>
</feature>
<sequence>MNGIFIADLIVYLLFLPLANYIFITHRWTGFLPWYFMIIFCTARIIGGALGAHDSSGLAANIIQSVAITPLILGVDGLTHEARVYRYPGQHLVLNWTVVTITSTTMIVAIALSIDGSIDIFQHEGLGTSQDHAFWKAGTALTVVVWAFQVLWAVYSIIPSRSEKQGVDTGGAGYQGSTAMLQGSLVALIFIGIRVIYGLVAVATGRRDLSPVYGKTVVRVVLMFLPEALATAVMLIVGFKTRHLRALKRVVRV</sequence>
<proteinExistence type="predicted"/>
<evidence type="ECO:0000313" key="4">
    <source>
        <dbReference type="Proteomes" id="UP001610446"/>
    </source>
</evidence>
<evidence type="ECO:0000256" key="1">
    <source>
        <dbReference type="SAM" id="Phobius"/>
    </source>
</evidence>
<feature type="transmembrane region" description="Helical" evidence="1">
    <location>
        <begin position="31"/>
        <end position="52"/>
    </location>
</feature>
<protein>
    <recommendedName>
        <fullName evidence="2">DUF7702 domain-containing protein</fullName>
    </recommendedName>
</protein>
<keyword evidence="1" id="KW-1133">Transmembrane helix</keyword>
<reference evidence="3 4" key="1">
    <citation type="submission" date="2024-07" db="EMBL/GenBank/DDBJ databases">
        <title>Section-level genome sequencing and comparative genomics of Aspergillus sections Usti and Cavernicolus.</title>
        <authorList>
            <consortium name="Lawrence Berkeley National Laboratory"/>
            <person name="Nybo J.L."/>
            <person name="Vesth T.C."/>
            <person name="Theobald S."/>
            <person name="Frisvad J.C."/>
            <person name="Larsen T.O."/>
            <person name="Kjaerboelling I."/>
            <person name="Rothschild-Mancinelli K."/>
            <person name="Lyhne E.K."/>
            <person name="Kogle M.E."/>
            <person name="Barry K."/>
            <person name="Clum A."/>
            <person name="Na H."/>
            <person name="Ledsgaard L."/>
            <person name="Lin J."/>
            <person name="Lipzen A."/>
            <person name="Kuo A."/>
            <person name="Riley R."/>
            <person name="Mondo S."/>
            <person name="Labutti K."/>
            <person name="Haridas S."/>
            <person name="Pangalinan J."/>
            <person name="Salamov A.A."/>
            <person name="Simmons B.A."/>
            <person name="Magnuson J.K."/>
            <person name="Chen J."/>
            <person name="Drula E."/>
            <person name="Henrissat B."/>
            <person name="Wiebenga A."/>
            <person name="Lubbers R.J."/>
            <person name="Gomes A.C."/>
            <person name="Makela M.R."/>
            <person name="Stajich J."/>
            <person name="Grigoriev I.V."/>
            <person name="Mortensen U.H."/>
            <person name="De Vries R.P."/>
            <person name="Baker S.E."/>
            <person name="Andersen M.R."/>
        </authorList>
    </citation>
    <scope>NUCLEOTIDE SEQUENCE [LARGE SCALE GENOMIC DNA]</scope>
    <source>
        <strain evidence="3 4">CBS 123904</strain>
    </source>
</reference>